<protein>
    <submittedName>
        <fullName evidence="1">Uncharacterized protein</fullName>
    </submittedName>
</protein>
<dbReference type="EMBL" id="CP000010">
    <property type="protein sequence ID" value="AAU48834.1"/>
    <property type="molecule type" value="Genomic_DNA"/>
</dbReference>
<reference evidence="1 2" key="1">
    <citation type="journal article" date="2004" name="Proc. Natl. Acad. Sci. U.S.A.">
        <title>Structural flexibility in the Burkholderia mallei genome.</title>
        <authorList>
            <person name="Nierman W.C."/>
            <person name="DeShazer D."/>
            <person name="Kim H.S."/>
            <person name="Tettelin H."/>
            <person name="Nelson K.E."/>
            <person name="Feldblyum T."/>
            <person name="Ulrich R.L."/>
            <person name="Ronning C.M."/>
            <person name="Brinkac L.M."/>
            <person name="Daugherty S.C."/>
            <person name="Davidsen T.D."/>
            <person name="Deboy R.T."/>
            <person name="Dimitrov G."/>
            <person name="Dodson R.J."/>
            <person name="Durkin A.S."/>
            <person name="Gwinn M.L."/>
            <person name="Haft D.H."/>
            <person name="Khouri H."/>
            <person name="Kolonay J.F."/>
            <person name="Madupu R."/>
            <person name="Mohammoud Y."/>
            <person name="Nelson W.C."/>
            <person name="Radune D."/>
            <person name="Romero C.M."/>
            <person name="Sarria S."/>
            <person name="Selengut J."/>
            <person name="Shamblin C."/>
            <person name="Sullivan S.A."/>
            <person name="White O."/>
            <person name="Yu Y."/>
            <person name="Zafar N."/>
            <person name="Zhou L."/>
            <person name="Fraser C.M."/>
        </authorList>
    </citation>
    <scope>NUCLEOTIDE SEQUENCE [LARGE SCALE GENOMIC DNA]</scope>
    <source>
        <strain evidence="1 2">ATCC 23344</strain>
    </source>
</reference>
<name>A0A0H2WHY0_BURMA</name>
<gene>
    <name evidence="1" type="ordered locus">BMA1070</name>
</gene>
<proteinExistence type="predicted"/>
<keyword evidence="2" id="KW-1185">Reference proteome</keyword>
<sequence length="33" mass="3635">MAAQNHFRPPLSRRTAACSLGLLIMRSGDTSLY</sequence>
<dbReference type="Proteomes" id="UP000006693">
    <property type="component" value="Chromosome 1"/>
</dbReference>
<evidence type="ECO:0000313" key="2">
    <source>
        <dbReference type="Proteomes" id="UP000006693"/>
    </source>
</evidence>
<organism evidence="1 2">
    <name type="scientific">Burkholderia mallei (strain ATCC 23344)</name>
    <dbReference type="NCBI Taxonomy" id="243160"/>
    <lineage>
        <taxon>Bacteria</taxon>
        <taxon>Pseudomonadati</taxon>
        <taxon>Pseudomonadota</taxon>
        <taxon>Betaproteobacteria</taxon>
        <taxon>Burkholderiales</taxon>
        <taxon>Burkholderiaceae</taxon>
        <taxon>Burkholderia</taxon>
        <taxon>pseudomallei group</taxon>
    </lineage>
</organism>
<dbReference type="HOGENOM" id="CLU_3380960_0_0_4"/>
<dbReference type="AlphaFoldDB" id="A0A0H2WHY0"/>
<evidence type="ECO:0000313" key="1">
    <source>
        <dbReference type="EMBL" id="AAU48834.1"/>
    </source>
</evidence>
<accession>A0A0H2WHY0</accession>
<dbReference type="KEGG" id="bma:BMA1070"/>